<gene>
    <name evidence="1" type="ORF">TNIN_289881</name>
</gene>
<name>A0A8X6X7F6_9ARAC</name>
<dbReference type="AlphaFoldDB" id="A0A8X6X7F6"/>
<evidence type="ECO:0000313" key="1">
    <source>
        <dbReference type="EMBL" id="GFY47590.1"/>
    </source>
</evidence>
<reference evidence="1" key="1">
    <citation type="submission" date="2020-08" db="EMBL/GenBank/DDBJ databases">
        <title>Multicomponent nature underlies the extraordinary mechanical properties of spider dragline silk.</title>
        <authorList>
            <person name="Kono N."/>
            <person name="Nakamura H."/>
            <person name="Mori M."/>
            <person name="Yoshida Y."/>
            <person name="Ohtoshi R."/>
            <person name="Malay A.D."/>
            <person name="Moran D.A.P."/>
            <person name="Tomita M."/>
            <person name="Numata K."/>
            <person name="Arakawa K."/>
        </authorList>
    </citation>
    <scope>NUCLEOTIDE SEQUENCE</scope>
</reference>
<accession>A0A8X6X7F6</accession>
<sequence>MGSRSVVLGSWASALELNIPLPVKKSYKRKIQTPGGKESSSPKEPAILRKRRLLFCYCSRLDCLPQRK</sequence>
<proteinExistence type="predicted"/>
<dbReference type="Proteomes" id="UP000886998">
    <property type="component" value="Unassembled WGS sequence"/>
</dbReference>
<keyword evidence="2" id="KW-1185">Reference proteome</keyword>
<dbReference type="EMBL" id="BMAV01006023">
    <property type="protein sequence ID" value="GFY47590.1"/>
    <property type="molecule type" value="Genomic_DNA"/>
</dbReference>
<organism evidence="1 2">
    <name type="scientific">Trichonephila inaurata madagascariensis</name>
    <dbReference type="NCBI Taxonomy" id="2747483"/>
    <lineage>
        <taxon>Eukaryota</taxon>
        <taxon>Metazoa</taxon>
        <taxon>Ecdysozoa</taxon>
        <taxon>Arthropoda</taxon>
        <taxon>Chelicerata</taxon>
        <taxon>Arachnida</taxon>
        <taxon>Araneae</taxon>
        <taxon>Araneomorphae</taxon>
        <taxon>Entelegynae</taxon>
        <taxon>Araneoidea</taxon>
        <taxon>Nephilidae</taxon>
        <taxon>Trichonephila</taxon>
        <taxon>Trichonephila inaurata</taxon>
    </lineage>
</organism>
<protein>
    <submittedName>
        <fullName evidence="1">Uncharacterized protein</fullName>
    </submittedName>
</protein>
<evidence type="ECO:0000313" key="2">
    <source>
        <dbReference type="Proteomes" id="UP000886998"/>
    </source>
</evidence>
<comment type="caution">
    <text evidence="1">The sequence shown here is derived from an EMBL/GenBank/DDBJ whole genome shotgun (WGS) entry which is preliminary data.</text>
</comment>